<proteinExistence type="predicted"/>
<dbReference type="InterPro" id="IPR011990">
    <property type="entry name" value="TPR-like_helical_dom_sf"/>
</dbReference>
<dbReference type="AlphaFoldDB" id="A0A7V2B177"/>
<gene>
    <name evidence="2" type="ORF">ENO59_07540</name>
</gene>
<reference evidence="2" key="1">
    <citation type="journal article" date="2020" name="mSystems">
        <title>Genome- and Community-Level Interaction Insights into Carbon Utilization and Element Cycling Functions of Hydrothermarchaeota in Hydrothermal Sediment.</title>
        <authorList>
            <person name="Zhou Z."/>
            <person name="Liu Y."/>
            <person name="Xu W."/>
            <person name="Pan J."/>
            <person name="Luo Z.H."/>
            <person name="Li M."/>
        </authorList>
    </citation>
    <scope>NUCLEOTIDE SEQUENCE [LARGE SCALE GENOMIC DNA]</scope>
    <source>
        <strain evidence="2">SpSt-143</strain>
    </source>
</reference>
<dbReference type="PANTHER" id="PTHR12558">
    <property type="entry name" value="CELL DIVISION CYCLE 16,23,27"/>
    <property type="match status" value="1"/>
</dbReference>
<dbReference type="InterPro" id="IPR019734">
    <property type="entry name" value="TPR_rpt"/>
</dbReference>
<evidence type="ECO:0000256" key="1">
    <source>
        <dbReference type="PROSITE-ProRule" id="PRU00339"/>
    </source>
</evidence>
<dbReference type="PANTHER" id="PTHR12558:SF13">
    <property type="entry name" value="CELL DIVISION CYCLE PROTEIN 27 HOMOLOG"/>
    <property type="match status" value="1"/>
</dbReference>
<evidence type="ECO:0000313" key="2">
    <source>
        <dbReference type="EMBL" id="HER96355.1"/>
    </source>
</evidence>
<dbReference type="EMBL" id="DSGB01000005">
    <property type="protein sequence ID" value="HER96355.1"/>
    <property type="molecule type" value="Genomic_DNA"/>
</dbReference>
<dbReference type="Pfam" id="PF13432">
    <property type="entry name" value="TPR_16"/>
    <property type="match status" value="1"/>
</dbReference>
<dbReference type="SUPFAM" id="SSF48452">
    <property type="entry name" value="TPR-like"/>
    <property type="match status" value="1"/>
</dbReference>
<name>A0A7V2B177_RHOMR</name>
<feature type="repeat" description="TPR" evidence="1">
    <location>
        <begin position="299"/>
        <end position="332"/>
    </location>
</feature>
<dbReference type="SMART" id="SM00028">
    <property type="entry name" value="TPR"/>
    <property type="match status" value="2"/>
</dbReference>
<dbReference type="PROSITE" id="PS50005">
    <property type="entry name" value="TPR"/>
    <property type="match status" value="2"/>
</dbReference>
<keyword evidence="1" id="KW-0802">TPR repeat</keyword>
<protein>
    <submittedName>
        <fullName evidence="2">Tetratricopeptide repeat protein</fullName>
    </submittedName>
</protein>
<dbReference type="PROSITE" id="PS50293">
    <property type="entry name" value="TPR_REGION"/>
    <property type="match status" value="1"/>
</dbReference>
<comment type="caution">
    <text evidence="2">The sequence shown here is derived from an EMBL/GenBank/DDBJ whole genome shotgun (WGS) entry which is preliminary data.</text>
</comment>
<accession>A0A7V2B177</accession>
<feature type="repeat" description="TPR" evidence="1">
    <location>
        <begin position="336"/>
        <end position="369"/>
    </location>
</feature>
<sequence length="470" mass="54068">MKRASCLTALRHKPHANHARRPWIIGLGGLWLLLLVVSAQAQPVAAQQSAPSNVDEQTKAINYSLYYEYFKNGDYEAALPYLRWMIQNAPEYAGPNRKDDRNFERIIKVHEELAKARAESAPEVARAHLDSALAYFDQAFVVLPPRGVALDTVTWYIRKGRLIQQFSELLADRQHEAAELYRQAFEHNPQRVDDYSIQFVIAQLVQEGDKAGAVAFMDEVEAALEGDPQRTALMEYITTVRDNLFRTPQERMAFLEDRLAKDPQNLDLISELFNIYRQLGERAKMYGLADRLLALKQDARTFHTVGKLYLDDGEPAKALEYFRQAMQQPDVQEIARELYYNAGIAEQQLGRLSNARTYFRRALQADPNFGKAYISIGDLYAQAVSECGSQLEREDRAVYWLATDYYERARQVDPSVTNEASQKLNTYRRYFPNQEDLFFKGWKVGQPYRIDYGCYAWINEETTVKPPPSS</sequence>
<organism evidence="2">
    <name type="scientific">Rhodothermus marinus</name>
    <name type="common">Rhodothermus obamensis</name>
    <dbReference type="NCBI Taxonomy" id="29549"/>
    <lineage>
        <taxon>Bacteria</taxon>
        <taxon>Pseudomonadati</taxon>
        <taxon>Rhodothermota</taxon>
        <taxon>Rhodothermia</taxon>
        <taxon>Rhodothermales</taxon>
        <taxon>Rhodothermaceae</taxon>
        <taxon>Rhodothermus</taxon>
    </lineage>
</organism>
<dbReference type="Gene3D" id="1.25.40.10">
    <property type="entry name" value="Tetratricopeptide repeat domain"/>
    <property type="match status" value="3"/>
</dbReference>